<sequence length="84" mass="10115">MRPEVIAYLDHEPRLWEYIHQNPKWYQELSRYPEKINVIKSASDDYFGKSLSKRVERLGDYLTMINMFIQMSTALEQSEEAKEE</sequence>
<comment type="caution">
    <text evidence="1">The sequence shown here is derived from an EMBL/GenBank/DDBJ whole genome shotgun (WGS) entry which is preliminary data.</text>
</comment>
<accession>A0A8J2VXX2</accession>
<dbReference type="RefSeq" id="WP_188692949.1">
    <property type="nucleotide sequence ID" value="NZ_BMIR01000008.1"/>
</dbReference>
<dbReference type="EMBL" id="BMIR01000008">
    <property type="protein sequence ID" value="GGE41122.1"/>
    <property type="molecule type" value="Genomic_DNA"/>
</dbReference>
<proteinExistence type="predicted"/>
<gene>
    <name evidence="1" type="ORF">GCM10011391_19850</name>
</gene>
<dbReference type="InterPro" id="IPR025613">
    <property type="entry name" value="YlbE"/>
</dbReference>
<dbReference type="AlphaFoldDB" id="A0A8J2VXX2"/>
<organism evidence="1 2">
    <name type="scientific">Pullulanibacillus camelliae</name>
    <dbReference type="NCBI Taxonomy" id="1707096"/>
    <lineage>
        <taxon>Bacteria</taxon>
        <taxon>Bacillati</taxon>
        <taxon>Bacillota</taxon>
        <taxon>Bacilli</taxon>
        <taxon>Bacillales</taxon>
        <taxon>Sporolactobacillaceae</taxon>
        <taxon>Pullulanibacillus</taxon>
    </lineage>
</organism>
<evidence type="ECO:0000313" key="1">
    <source>
        <dbReference type="EMBL" id="GGE41122.1"/>
    </source>
</evidence>
<name>A0A8J2VXX2_9BACL</name>
<keyword evidence="2" id="KW-1185">Reference proteome</keyword>
<evidence type="ECO:0008006" key="3">
    <source>
        <dbReference type="Google" id="ProtNLM"/>
    </source>
</evidence>
<reference evidence="1" key="1">
    <citation type="journal article" date="2014" name="Int. J. Syst. Evol. Microbiol.">
        <title>Complete genome sequence of Corynebacterium casei LMG S-19264T (=DSM 44701T), isolated from a smear-ripened cheese.</title>
        <authorList>
            <consortium name="US DOE Joint Genome Institute (JGI-PGF)"/>
            <person name="Walter F."/>
            <person name="Albersmeier A."/>
            <person name="Kalinowski J."/>
            <person name="Ruckert C."/>
        </authorList>
    </citation>
    <scope>NUCLEOTIDE SEQUENCE</scope>
    <source>
        <strain evidence="1">CGMCC 1.15371</strain>
    </source>
</reference>
<protein>
    <recommendedName>
        <fullName evidence="3">YlbE-like protein</fullName>
    </recommendedName>
</protein>
<dbReference type="Proteomes" id="UP000628775">
    <property type="component" value="Unassembled WGS sequence"/>
</dbReference>
<reference evidence="1" key="2">
    <citation type="submission" date="2020-09" db="EMBL/GenBank/DDBJ databases">
        <authorList>
            <person name="Sun Q."/>
            <person name="Zhou Y."/>
        </authorList>
    </citation>
    <scope>NUCLEOTIDE SEQUENCE</scope>
    <source>
        <strain evidence="1">CGMCC 1.15371</strain>
    </source>
</reference>
<dbReference type="Pfam" id="PF14003">
    <property type="entry name" value="YlbE"/>
    <property type="match status" value="1"/>
</dbReference>
<evidence type="ECO:0000313" key="2">
    <source>
        <dbReference type="Proteomes" id="UP000628775"/>
    </source>
</evidence>